<dbReference type="Pfam" id="PF00956">
    <property type="entry name" value="NAP"/>
    <property type="match status" value="1"/>
</dbReference>
<evidence type="ECO:0000313" key="5">
    <source>
        <dbReference type="Proteomes" id="UP000769157"/>
    </source>
</evidence>
<evidence type="ECO:0000256" key="2">
    <source>
        <dbReference type="RuleBase" id="RU003876"/>
    </source>
</evidence>
<dbReference type="GO" id="GO:0005634">
    <property type="term" value="C:nucleus"/>
    <property type="evidence" value="ECO:0007669"/>
    <property type="project" value="InterPro"/>
</dbReference>
<keyword evidence="5" id="KW-1185">Reference proteome</keyword>
<dbReference type="GeneID" id="70235188"/>
<dbReference type="Gene3D" id="3.30.1120.90">
    <property type="entry name" value="Nucleosome assembly protein"/>
    <property type="match status" value="1"/>
</dbReference>
<feature type="region of interest" description="Disordered" evidence="3">
    <location>
        <begin position="366"/>
        <end position="418"/>
    </location>
</feature>
<dbReference type="FunFam" id="3.30.1120.90:FF:000003">
    <property type="entry name" value="Nucleosome assembly protein"/>
    <property type="match status" value="1"/>
</dbReference>
<dbReference type="OrthoDB" id="27325at2759"/>
<dbReference type="RefSeq" id="XP_046061728.1">
    <property type="nucleotide sequence ID" value="XM_046204177.1"/>
</dbReference>
<evidence type="ECO:0000256" key="1">
    <source>
        <dbReference type="ARBA" id="ARBA00009947"/>
    </source>
</evidence>
<comment type="caution">
    <text evidence="4">The sequence shown here is derived from an EMBL/GenBank/DDBJ whole genome shotgun (WGS) entry which is preliminary data.</text>
</comment>
<comment type="similarity">
    <text evidence="1 2">Belongs to the nucleosome assembly protein (NAP) family.</text>
</comment>
<feature type="compositionally biased region" description="Acidic residues" evidence="3">
    <location>
        <begin position="139"/>
        <end position="159"/>
    </location>
</feature>
<gene>
    <name evidence="4" type="ORF">OGAPHI_003221</name>
</gene>
<dbReference type="InterPro" id="IPR037231">
    <property type="entry name" value="NAP-like_sf"/>
</dbReference>
<proteinExistence type="inferred from homology"/>
<evidence type="ECO:0000313" key="4">
    <source>
        <dbReference type="EMBL" id="KAH3666772.1"/>
    </source>
</evidence>
<dbReference type="PANTHER" id="PTHR11875">
    <property type="entry name" value="TESTIS-SPECIFIC Y-ENCODED PROTEIN"/>
    <property type="match status" value="1"/>
</dbReference>
<dbReference type="InterPro" id="IPR002164">
    <property type="entry name" value="NAP_family"/>
</dbReference>
<accession>A0A9P8P7K0</accession>
<feature type="region of interest" description="Disordered" evidence="3">
    <location>
        <begin position="1"/>
        <end position="26"/>
    </location>
</feature>
<dbReference type="EMBL" id="JAEUBE010000199">
    <property type="protein sequence ID" value="KAH3666772.1"/>
    <property type="molecule type" value="Genomic_DNA"/>
</dbReference>
<evidence type="ECO:0008006" key="6">
    <source>
        <dbReference type="Google" id="ProtNLM"/>
    </source>
</evidence>
<feature type="region of interest" description="Disordered" evidence="3">
    <location>
        <begin position="139"/>
        <end position="166"/>
    </location>
</feature>
<evidence type="ECO:0000256" key="3">
    <source>
        <dbReference type="SAM" id="MobiDB-lite"/>
    </source>
</evidence>
<feature type="compositionally biased region" description="Polar residues" evidence="3">
    <location>
        <begin position="12"/>
        <end position="26"/>
    </location>
</feature>
<dbReference type="Gene3D" id="1.20.5.1500">
    <property type="match status" value="1"/>
</dbReference>
<feature type="compositionally biased region" description="Acidic residues" evidence="3">
    <location>
        <begin position="366"/>
        <end position="405"/>
    </location>
</feature>
<feature type="compositionally biased region" description="Acidic residues" evidence="3">
    <location>
        <begin position="311"/>
        <end position="332"/>
    </location>
</feature>
<reference evidence="4" key="1">
    <citation type="journal article" date="2021" name="Open Biol.">
        <title>Shared evolutionary footprints suggest mitochondrial oxidative damage underlies multiple complex I losses in fungi.</title>
        <authorList>
            <person name="Schikora-Tamarit M.A."/>
            <person name="Marcet-Houben M."/>
            <person name="Nosek J."/>
            <person name="Gabaldon T."/>
        </authorList>
    </citation>
    <scope>NUCLEOTIDE SEQUENCE</scope>
    <source>
        <strain evidence="4">CBS6075</strain>
    </source>
</reference>
<name>A0A9P8P7K0_9ASCO</name>
<dbReference type="SUPFAM" id="SSF143113">
    <property type="entry name" value="NAP-like"/>
    <property type="match status" value="1"/>
</dbReference>
<sequence>MSEPIKKGNIAQAPTPQNTPASVSGSYLKNAPLPTIPSTIKEDDELHKKLLANPAILSMIEGKLNTLVGTDSGYVKALPPKIKNRLYGLKALQQTQFKLEAEFQMELLNLEKKYHEKHLPIFQKRKRIVLGSLEPTTEEIEEGQALMGEEEDEEEEEQDEAKSEIDETLKDVKGIPSFWLTAMENLGPIAELITDRDSEALNHLIDIRLEYFDALGFRLVFEFEENEYFTNKQLVKTYYYQKELGYSRDFVYDHAEGCDIKWKDNDHNLTISVEKRKQRNKHTKQVRTIEKLTAVDSFFNFFTPPQPTKPEEEEEEKDEEEDSEEEEEEEGALEEKLQLDYEIGELFKDKLIPRAIDWFTGYALEYEYDEGEEEEFDDDEEDSEEEESDDADGSDSDDSDADEDAGAAKAQPAECKQQ</sequence>
<feature type="region of interest" description="Disordered" evidence="3">
    <location>
        <begin position="300"/>
        <end position="337"/>
    </location>
</feature>
<dbReference type="AlphaFoldDB" id="A0A9P8P7K0"/>
<dbReference type="GO" id="GO:0006334">
    <property type="term" value="P:nucleosome assembly"/>
    <property type="evidence" value="ECO:0007669"/>
    <property type="project" value="InterPro"/>
</dbReference>
<organism evidence="4 5">
    <name type="scientific">Ogataea philodendri</name>
    <dbReference type="NCBI Taxonomy" id="1378263"/>
    <lineage>
        <taxon>Eukaryota</taxon>
        <taxon>Fungi</taxon>
        <taxon>Dikarya</taxon>
        <taxon>Ascomycota</taxon>
        <taxon>Saccharomycotina</taxon>
        <taxon>Pichiomycetes</taxon>
        <taxon>Pichiales</taxon>
        <taxon>Pichiaceae</taxon>
        <taxon>Ogataea</taxon>
    </lineage>
</organism>
<reference evidence="4" key="2">
    <citation type="submission" date="2021-01" db="EMBL/GenBank/DDBJ databases">
        <authorList>
            <person name="Schikora-Tamarit M.A."/>
        </authorList>
    </citation>
    <scope>NUCLEOTIDE SEQUENCE</scope>
    <source>
        <strain evidence="4">CBS6075</strain>
    </source>
</reference>
<protein>
    <recommendedName>
        <fullName evidence="6">Nucleosome assembly protein</fullName>
    </recommendedName>
</protein>
<dbReference type="Proteomes" id="UP000769157">
    <property type="component" value="Unassembled WGS sequence"/>
</dbReference>